<evidence type="ECO:0000313" key="5">
    <source>
        <dbReference type="EMBL" id="GHO58273.1"/>
    </source>
</evidence>
<dbReference type="InterPro" id="IPR000719">
    <property type="entry name" value="Prot_kinase_dom"/>
</dbReference>
<dbReference type="InterPro" id="IPR001680">
    <property type="entry name" value="WD40_rpt"/>
</dbReference>
<dbReference type="Pfam" id="PF23389">
    <property type="entry name" value="Beta-prop_WDR19_1st"/>
    <property type="match status" value="1"/>
</dbReference>
<feature type="repeat" description="WD" evidence="3">
    <location>
        <begin position="479"/>
        <end position="520"/>
    </location>
</feature>
<dbReference type="Pfam" id="PF00069">
    <property type="entry name" value="Pkinase"/>
    <property type="match status" value="1"/>
</dbReference>
<evidence type="ECO:0000313" key="6">
    <source>
        <dbReference type="Proteomes" id="UP000654345"/>
    </source>
</evidence>
<dbReference type="InterPro" id="IPR015943">
    <property type="entry name" value="WD40/YVTN_repeat-like_dom_sf"/>
</dbReference>
<evidence type="ECO:0000256" key="1">
    <source>
        <dbReference type="ARBA" id="ARBA00022574"/>
    </source>
</evidence>
<dbReference type="PROSITE" id="PS50011">
    <property type="entry name" value="PROTEIN_KINASE_DOM"/>
    <property type="match status" value="1"/>
</dbReference>
<proteinExistence type="predicted"/>
<evidence type="ECO:0000256" key="3">
    <source>
        <dbReference type="PROSITE-ProRule" id="PRU00221"/>
    </source>
</evidence>
<dbReference type="CDD" id="cd00200">
    <property type="entry name" value="WD40"/>
    <property type="match status" value="1"/>
</dbReference>
<gene>
    <name evidence="5" type="ORF">KSB_67480</name>
</gene>
<dbReference type="Gene3D" id="2.130.10.10">
    <property type="entry name" value="YVTN repeat-like/Quinoprotein amine dehydrogenase"/>
    <property type="match status" value="2"/>
</dbReference>
<dbReference type="InterPro" id="IPR057855">
    <property type="entry name" value="Beta-prop_WDR19_1st"/>
</dbReference>
<feature type="repeat" description="WD" evidence="3">
    <location>
        <begin position="391"/>
        <end position="422"/>
    </location>
</feature>
<dbReference type="SUPFAM" id="SSF50978">
    <property type="entry name" value="WD40 repeat-like"/>
    <property type="match status" value="1"/>
</dbReference>
<dbReference type="SMART" id="SM00320">
    <property type="entry name" value="WD40"/>
    <property type="match status" value="6"/>
</dbReference>
<sequence>MYVCLNPSEPHEVSEKTEQQLRCQFPQCGFLLQGAALGRWQAQRLIGRQHTTDLYLATSTIPGEQMLVKVIREYSPGLLGLLEPLLTLRHPHIHHILQMGQVDQAQAIYLLGRYEAAGSLARLLRANTRLPLETIGALVSQIALALQYAHEHHLIHGSLKPENCLIVNSNHIQVSDFYRGLQPDGMRQLFVSPYLAPEQLQGTLLPASDQYSLAVLAFHFLCFHLPNDEMKSELLSPSDERFMSLVMRFPAAIGRPLAVALNQNPMSRYPGVMIFARELQQALSVASQTRLQIPSSTQLSPSPASLRNSGEHLLYPRQMPAQERRTSIQKKQESLLAPVRLAALSRLPGHTEAVTLVCWAPDGQHLASASLDRSVLIWKVQQRIGTPLATLTGYQGEISALSWSPDGALLATAGKDAALRIWRFVHAPTFTARVDASWWGHDGPITVLEWSPNGVQLASGGRDQMIRLWDPKGTQLAFWQTHKRGVTALAWSPDGQILATGGSDRQIHLWNAATKALLGSYTKHSDEIRQVHWSPDGKLLASSSGKKEAEIHIWEPRTGQRLAQLRESGREIVGMFWARDASWLAVAARDGMLRCWQVVGNQVTPLPPLELGVMPTSIDGSLEQRIAAIGTAEMIISLQQWNA</sequence>
<protein>
    <recommendedName>
        <fullName evidence="4">Protein kinase domain-containing protein</fullName>
    </recommendedName>
</protein>
<dbReference type="PRINTS" id="PR00320">
    <property type="entry name" value="GPROTEINBRPT"/>
</dbReference>
<keyword evidence="6" id="KW-1185">Reference proteome</keyword>
<dbReference type="PROSITE" id="PS50082">
    <property type="entry name" value="WD_REPEATS_2"/>
    <property type="match status" value="4"/>
</dbReference>
<comment type="caution">
    <text evidence="5">The sequence shown here is derived from an EMBL/GenBank/DDBJ whole genome shotgun (WGS) entry which is preliminary data.</text>
</comment>
<dbReference type="RefSeq" id="WP_201374604.1">
    <property type="nucleotide sequence ID" value="NZ_BNJG01000003.1"/>
</dbReference>
<dbReference type="Proteomes" id="UP000654345">
    <property type="component" value="Unassembled WGS sequence"/>
</dbReference>
<evidence type="ECO:0000259" key="4">
    <source>
        <dbReference type="PROSITE" id="PS50011"/>
    </source>
</evidence>
<dbReference type="Pfam" id="PF00400">
    <property type="entry name" value="WD40"/>
    <property type="match status" value="2"/>
</dbReference>
<feature type="domain" description="Protein kinase" evidence="4">
    <location>
        <begin position="40"/>
        <end position="283"/>
    </location>
</feature>
<reference evidence="5 6" key="1">
    <citation type="journal article" date="2021" name="Int. J. Syst. Evol. Microbiol.">
        <title>Reticulibacter mediterranei gen. nov., sp. nov., within the new family Reticulibacteraceae fam. nov., and Ktedonospora formicarum gen. nov., sp. nov., Ktedonobacter robiniae sp. nov., Dictyobacter formicarum sp. nov. and Dictyobacter arantiisoli sp. nov., belonging to the class Ktedonobacteria.</title>
        <authorList>
            <person name="Yabe S."/>
            <person name="Zheng Y."/>
            <person name="Wang C.M."/>
            <person name="Sakai Y."/>
            <person name="Abe K."/>
            <person name="Yokota A."/>
            <person name="Donadio S."/>
            <person name="Cavaletti L."/>
            <person name="Monciardini P."/>
        </authorList>
    </citation>
    <scope>NUCLEOTIDE SEQUENCE [LARGE SCALE GENOMIC DNA]</scope>
    <source>
        <strain evidence="5 6">SOSP1-30</strain>
    </source>
</reference>
<keyword evidence="1 3" id="KW-0853">WD repeat</keyword>
<dbReference type="InterPro" id="IPR020472">
    <property type="entry name" value="WD40_PAC1"/>
</dbReference>
<organism evidence="5 6">
    <name type="scientific">Ktedonobacter robiniae</name>
    <dbReference type="NCBI Taxonomy" id="2778365"/>
    <lineage>
        <taxon>Bacteria</taxon>
        <taxon>Bacillati</taxon>
        <taxon>Chloroflexota</taxon>
        <taxon>Ktedonobacteria</taxon>
        <taxon>Ktedonobacterales</taxon>
        <taxon>Ktedonobacteraceae</taxon>
        <taxon>Ktedonobacter</taxon>
    </lineage>
</organism>
<dbReference type="InterPro" id="IPR036322">
    <property type="entry name" value="WD40_repeat_dom_sf"/>
</dbReference>
<feature type="repeat" description="WD" evidence="3">
    <location>
        <begin position="438"/>
        <end position="470"/>
    </location>
</feature>
<accession>A0ABQ3UZP5</accession>
<name>A0ABQ3UZP5_9CHLR</name>
<feature type="repeat" description="WD" evidence="3">
    <location>
        <begin position="347"/>
        <end position="381"/>
    </location>
</feature>
<evidence type="ECO:0000256" key="2">
    <source>
        <dbReference type="ARBA" id="ARBA00022737"/>
    </source>
</evidence>
<dbReference type="PANTHER" id="PTHR19848:SF8">
    <property type="entry name" value="F-BOX AND WD REPEAT DOMAIN CONTAINING 7"/>
    <property type="match status" value="1"/>
</dbReference>
<dbReference type="Gene3D" id="1.10.510.10">
    <property type="entry name" value="Transferase(Phosphotransferase) domain 1"/>
    <property type="match status" value="1"/>
</dbReference>
<dbReference type="SUPFAM" id="SSF56112">
    <property type="entry name" value="Protein kinase-like (PK-like)"/>
    <property type="match status" value="1"/>
</dbReference>
<keyword evidence="2" id="KW-0677">Repeat</keyword>
<dbReference type="PROSITE" id="PS50294">
    <property type="entry name" value="WD_REPEATS_REGION"/>
    <property type="match status" value="4"/>
</dbReference>
<dbReference type="PANTHER" id="PTHR19848">
    <property type="entry name" value="WD40 REPEAT PROTEIN"/>
    <property type="match status" value="1"/>
</dbReference>
<dbReference type="InterPro" id="IPR011009">
    <property type="entry name" value="Kinase-like_dom_sf"/>
</dbReference>
<dbReference type="EMBL" id="BNJG01000003">
    <property type="protein sequence ID" value="GHO58273.1"/>
    <property type="molecule type" value="Genomic_DNA"/>
</dbReference>